<proteinExistence type="predicted"/>
<gene>
    <name evidence="1" type="ORF">LA5096_03871</name>
</gene>
<reference evidence="2" key="1">
    <citation type="submission" date="2015-07" db="EMBL/GenBank/DDBJ databases">
        <authorList>
            <person name="Rodrigo-Torres Lidia"/>
            <person name="Arahal R.David."/>
        </authorList>
    </citation>
    <scope>NUCLEOTIDE SEQUENCE [LARGE SCALE GENOMIC DNA]</scope>
    <source>
        <strain evidence="2">CECT 5096</strain>
    </source>
</reference>
<evidence type="ECO:0000313" key="1">
    <source>
        <dbReference type="EMBL" id="CTQ73982.1"/>
    </source>
</evidence>
<dbReference type="STRING" id="311410.LA5095_00731"/>
<keyword evidence="2" id="KW-1185">Reference proteome</keyword>
<organism evidence="1 2">
    <name type="scientific">Roseibium album</name>
    <dbReference type="NCBI Taxonomy" id="311410"/>
    <lineage>
        <taxon>Bacteria</taxon>
        <taxon>Pseudomonadati</taxon>
        <taxon>Pseudomonadota</taxon>
        <taxon>Alphaproteobacteria</taxon>
        <taxon>Hyphomicrobiales</taxon>
        <taxon>Stappiaceae</taxon>
        <taxon>Roseibium</taxon>
    </lineage>
</organism>
<name>A0A0M7AHR2_9HYPH</name>
<sequence length="462" mass="53204">MLLPEFPPHMFERLPDESFHYGDFPELSAGVGYFKDLIGIKEWKDRREAAAWHFYRSLVGEQEDPSGEGRFYGLEDLFGWYLFLGEALTDHPQNYEVFYGCRIVPVLAAIGRNLELIPQIKGFNERAKRLIGRERSQPNGGLFEMLVAMAYARDGAKVAFKPEEPGRAKAYDLDVEVHGAFWAVECKRFENGDYVESERARKRELWLPATRLIIPSGRSIYAKVDFSVELSDVPDDYLVRHVIDFLHSGKNSNLWTDDFAFGVIGDLDLEPLQTALKNGYLLYPSPVYNKLLTGTYIRYDELNTLQKVKHAQNPHFIDKVDQAVVLRTRSLSEGAIEKKARDFKRKLFDANKQLPDDRPGIIHIGLEALGDDLIEYRRHEKIMKTINDFDPKGKPLSFIYWHYFAPEASPEETWAFDETFQWRGIRGDKRPLTLTSLILPPQAEGRDGVHWDGLPNKTFRSP</sequence>
<dbReference type="AlphaFoldDB" id="A0A0M7AHR2"/>
<dbReference type="Proteomes" id="UP000049983">
    <property type="component" value="Unassembled WGS sequence"/>
</dbReference>
<dbReference type="EMBL" id="CXWC01000011">
    <property type="protein sequence ID" value="CTQ73982.1"/>
    <property type="molecule type" value="Genomic_DNA"/>
</dbReference>
<accession>A0A0M7AHR2</accession>
<protein>
    <submittedName>
        <fullName evidence="1">Uncharacterized protein</fullName>
    </submittedName>
</protein>
<evidence type="ECO:0000313" key="2">
    <source>
        <dbReference type="Proteomes" id="UP000049983"/>
    </source>
</evidence>